<sequence>MRPVHPPRIQLGFKTHLSSHHARPVKLSELRDGRFRAQVVVVSAGTVGLDIAQRISPGTPEREDTALHHNHHPAPASLAI</sequence>
<name>A0A1M6BKU1_9ACTN</name>
<evidence type="ECO:0000313" key="2">
    <source>
        <dbReference type="EMBL" id="SHI49334.1"/>
    </source>
</evidence>
<gene>
    <name evidence="2" type="ORF">SAMN02745244_00468</name>
</gene>
<protein>
    <submittedName>
        <fullName evidence="2">Uncharacterized protein</fullName>
    </submittedName>
</protein>
<keyword evidence="3" id="KW-1185">Reference proteome</keyword>
<organism evidence="2 3">
    <name type="scientific">Tessaracoccus bendigoensis DSM 12906</name>
    <dbReference type="NCBI Taxonomy" id="1123357"/>
    <lineage>
        <taxon>Bacteria</taxon>
        <taxon>Bacillati</taxon>
        <taxon>Actinomycetota</taxon>
        <taxon>Actinomycetes</taxon>
        <taxon>Propionibacteriales</taxon>
        <taxon>Propionibacteriaceae</taxon>
        <taxon>Tessaracoccus</taxon>
    </lineage>
</organism>
<feature type="region of interest" description="Disordered" evidence="1">
    <location>
        <begin position="54"/>
        <end position="80"/>
    </location>
</feature>
<evidence type="ECO:0000256" key="1">
    <source>
        <dbReference type="SAM" id="MobiDB-lite"/>
    </source>
</evidence>
<dbReference type="AlphaFoldDB" id="A0A1M6BKU1"/>
<dbReference type="Proteomes" id="UP000184512">
    <property type="component" value="Unassembled WGS sequence"/>
</dbReference>
<proteinExistence type="predicted"/>
<reference evidence="2 3" key="1">
    <citation type="submission" date="2016-11" db="EMBL/GenBank/DDBJ databases">
        <authorList>
            <person name="Jaros S."/>
            <person name="Januszkiewicz K."/>
            <person name="Wedrychowicz H."/>
        </authorList>
    </citation>
    <scope>NUCLEOTIDE SEQUENCE [LARGE SCALE GENOMIC DNA]</scope>
    <source>
        <strain evidence="2 3">DSM 12906</strain>
    </source>
</reference>
<accession>A0A1M6BKU1</accession>
<dbReference type="EMBL" id="FQZG01000007">
    <property type="protein sequence ID" value="SHI49334.1"/>
    <property type="molecule type" value="Genomic_DNA"/>
</dbReference>
<evidence type="ECO:0000313" key="3">
    <source>
        <dbReference type="Proteomes" id="UP000184512"/>
    </source>
</evidence>
<dbReference type="RefSeq" id="WP_073185950.1">
    <property type="nucleotide sequence ID" value="NZ_FQZG01000007.1"/>
</dbReference>
<dbReference type="OrthoDB" id="9204719at2"/>